<gene>
    <name evidence="1" type="primary">AUGUSTUS-3.0.2_31682</name>
    <name evidence="1" type="ORF">TcasGA2_TC031682</name>
</gene>
<protein>
    <submittedName>
        <fullName evidence="1">Uncharacterized protein</fullName>
    </submittedName>
</protein>
<dbReference type="EMBL" id="KQ973114">
    <property type="protein sequence ID" value="KXZ75653.1"/>
    <property type="molecule type" value="Genomic_DNA"/>
</dbReference>
<dbReference type="AlphaFoldDB" id="A0A139W8N5"/>
<sequence>MFFFTKASNRQNIASTKCKSSECGSQRVLYPISVKMRKRRLVEIGIKSFVLKARYSSLS</sequence>
<accession>A0A139W8N5</accession>
<dbReference type="InParanoid" id="A0A139W8N5"/>
<reference evidence="1 2" key="1">
    <citation type="journal article" date="2008" name="Nature">
        <title>The genome of the model beetle and pest Tribolium castaneum.</title>
        <authorList>
            <consortium name="Tribolium Genome Sequencing Consortium"/>
            <person name="Richards S."/>
            <person name="Gibbs R.A."/>
            <person name="Weinstock G.M."/>
            <person name="Brown S.J."/>
            <person name="Denell R."/>
            <person name="Beeman R.W."/>
            <person name="Gibbs R."/>
            <person name="Beeman R.W."/>
            <person name="Brown S.J."/>
            <person name="Bucher G."/>
            <person name="Friedrich M."/>
            <person name="Grimmelikhuijzen C.J."/>
            <person name="Klingler M."/>
            <person name="Lorenzen M."/>
            <person name="Richards S."/>
            <person name="Roth S."/>
            <person name="Schroder R."/>
            <person name="Tautz D."/>
            <person name="Zdobnov E.M."/>
            <person name="Muzny D."/>
            <person name="Gibbs R.A."/>
            <person name="Weinstock G.M."/>
            <person name="Attaway T."/>
            <person name="Bell S."/>
            <person name="Buhay C.J."/>
            <person name="Chandrabose M.N."/>
            <person name="Chavez D."/>
            <person name="Clerk-Blankenburg K.P."/>
            <person name="Cree A."/>
            <person name="Dao M."/>
            <person name="Davis C."/>
            <person name="Chacko J."/>
            <person name="Dinh H."/>
            <person name="Dugan-Rocha S."/>
            <person name="Fowler G."/>
            <person name="Garner T.T."/>
            <person name="Garnes J."/>
            <person name="Gnirke A."/>
            <person name="Hawes A."/>
            <person name="Hernandez J."/>
            <person name="Hines S."/>
            <person name="Holder M."/>
            <person name="Hume J."/>
            <person name="Jhangiani S.N."/>
            <person name="Joshi V."/>
            <person name="Khan Z.M."/>
            <person name="Jackson L."/>
            <person name="Kovar C."/>
            <person name="Kowis A."/>
            <person name="Lee S."/>
            <person name="Lewis L.R."/>
            <person name="Margolis J."/>
            <person name="Morgan M."/>
            <person name="Nazareth L.V."/>
            <person name="Nguyen N."/>
            <person name="Okwuonu G."/>
            <person name="Parker D."/>
            <person name="Richards S."/>
            <person name="Ruiz S.J."/>
            <person name="Santibanez J."/>
            <person name="Savard J."/>
            <person name="Scherer S.E."/>
            <person name="Schneider B."/>
            <person name="Sodergren E."/>
            <person name="Tautz D."/>
            <person name="Vattahil S."/>
            <person name="Villasana D."/>
            <person name="White C.S."/>
            <person name="Wright R."/>
            <person name="Park Y."/>
            <person name="Beeman R.W."/>
            <person name="Lord J."/>
            <person name="Oppert B."/>
            <person name="Lorenzen M."/>
            <person name="Brown S."/>
            <person name="Wang L."/>
            <person name="Savard J."/>
            <person name="Tautz D."/>
            <person name="Richards S."/>
            <person name="Weinstock G."/>
            <person name="Gibbs R.A."/>
            <person name="Liu Y."/>
            <person name="Worley K."/>
            <person name="Weinstock G."/>
            <person name="Elsik C.G."/>
            <person name="Reese J.T."/>
            <person name="Elhaik E."/>
            <person name="Landan G."/>
            <person name="Graur D."/>
            <person name="Arensburger P."/>
            <person name="Atkinson P."/>
            <person name="Beeman R.W."/>
            <person name="Beidler J."/>
            <person name="Brown S.J."/>
            <person name="Demuth J.P."/>
            <person name="Drury D.W."/>
            <person name="Du Y.Z."/>
            <person name="Fujiwara H."/>
            <person name="Lorenzen M."/>
            <person name="Maselli V."/>
            <person name="Osanai M."/>
            <person name="Park Y."/>
            <person name="Robertson H.M."/>
            <person name="Tu Z."/>
            <person name="Wang J.J."/>
            <person name="Wang S."/>
            <person name="Richards S."/>
            <person name="Song H."/>
            <person name="Zhang L."/>
            <person name="Sodergren E."/>
            <person name="Werner D."/>
            <person name="Stanke M."/>
            <person name="Morgenstern B."/>
            <person name="Solovyev V."/>
            <person name="Kosarev P."/>
            <person name="Brown G."/>
            <person name="Chen H.C."/>
            <person name="Ermolaeva O."/>
            <person name="Hlavina W."/>
            <person name="Kapustin Y."/>
            <person name="Kiryutin B."/>
            <person name="Kitts P."/>
            <person name="Maglott D."/>
            <person name="Pruitt K."/>
            <person name="Sapojnikov V."/>
            <person name="Souvorov A."/>
            <person name="Mackey A.J."/>
            <person name="Waterhouse R.M."/>
            <person name="Wyder S."/>
            <person name="Zdobnov E.M."/>
            <person name="Zdobnov E.M."/>
            <person name="Wyder S."/>
            <person name="Kriventseva E.V."/>
            <person name="Kadowaki T."/>
            <person name="Bork P."/>
            <person name="Aranda M."/>
            <person name="Bao R."/>
            <person name="Beermann A."/>
            <person name="Berns N."/>
            <person name="Bolognesi R."/>
            <person name="Bonneton F."/>
            <person name="Bopp D."/>
            <person name="Brown S.J."/>
            <person name="Bucher G."/>
            <person name="Butts T."/>
            <person name="Chaumot A."/>
            <person name="Denell R.E."/>
            <person name="Ferrier D.E."/>
            <person name="Friedrich M."/>
            <person name="Gordon C.M."/>
            <person name="Jindra M."/>
            <person name="Klingler M."/>
            <person name="Lan Q."/>
            <person name="Lattorff H.M."/>
            <person name="Laudet V."/>
            <person name="von Levetsow C."/>
            <person name="Liu Z."/>
            <person name="Lutz R."/>
            <person name="Lynch J.A."/>
            <person name="da Fonseca R.N."/>
            <person name="Posnien N."/>
            <person name="Reuter R."/>
            <person name="Roth S."/>
            <person name="Savard J."/>
            <person name="Schinko J.B."/>
            <person name="Schmitt C."/>
            <person name="Schoppmeier M."/>
            <person name="Schroder R."/>
            <person name="Shippy T.D."/>
            <person name="Simonnet F."/>
            <person name="Marques-Souza H."/>
            <person name="Tautz D."/>
            <person name="Tomoyasu Y."/>
            <person name="Trauner J."/>
            <person name="Van der Zee M."/>
            <person name="Vervoort M."/>
            <person name="Wittkopp N."/>
            <person name="Wimmer E.A."/>
            <person name="Yang X."/>
            <person name="Jones A.K."/>
            <person name="Sattelle D.B."/>
            <person name="Ebert P.R."/>
            <person name="Nelson D."/>
            <person name="Scott J.G."/>
            <person name="Beeman R.W."/>
            <person name="Muthukrishnan S."/>
            <person name="Kramer K.J."/>
            <person name="Arakane Y."/>
            <person name="Beeman R.W."/>
            <person name="Zhu Q."/>
            <person name="Hogenkamp D."/>
            <person name="Dixit R."/>
            <person name="Oppert B."/>
            <person name="Jiang H."/>
            <person name="Zou Z."/>
            <person name="Marshall J."/>
            <person name="Elpidina E."/>
            <person name="Vinokurov K."/>
            <person name="Oppert C."/>
            <person name="Zou Z."/>
            <person name="Evans J."/>
            <person name="Lu Z."/>
            <person name="Zhao P."/>
            <person name="Sumathipala N."/>
            <person name="Altincicek B."/>
            <person name="Vilcinskas A."/>
            <person name="Williams M."/>
            <person name="Hultmark D."/>
            <person name="Hetru C."/>
            <person name="Jiang H."/>
            <person name="Grimmelikhuijzen C.J."/>
            <person name="Hauser F."/>
            <person name="Cazzamali G."/>
            <person name="Williamson M."/>
            <person name="Park Y."/>
            <person name="Li B."/>
            <person name="Tanaka Y."/>
            <person name="Predel R."/>
            <person name="Neupert S."/>
            <person name="Schachtner J."/>
            <person name="Verleyen P."/>
            <person name="Raible F."/>
            <person name="Bork P."/>
            <person name="Friedrich M."/>
            <person name="Walden K.K."/>
            <person name="Robertson H.M."/>
            <person name="Angeli S."/>
            <person name="Foret S."/>
            <person name="Bucher G."/>
            <person name="Schuetz S."/>
            <person name="Maleszka R."/>
            <person name="Wimmer E.A."/>
            <person name="Beeman R.W."/>
            <person name="Lorenzen M."/>
            <person name="Tomoyasu Y."/>
            <person name="Miller S.C."/>
            <person name="Grossmann D."/>
            <person name="Bucher G."/>
        </authorList>
    </citation>
    <scope>NUCLEOTIDE SEQUENCE [LARGE SCALE GENOMIC DNA]</scope>
    <source>
        <strain evidence="1 2">Georgia GA2</strain>
    </source>
</reference>
<name>A0A139W8N5_TRICA</name>
<evidence type="ECO:0000313" key="1">
    <source>
        <dbReference type="EMBL" id="KXZ75653.1"/>
    </source>
</evidence>
<reference evidence="1 2" key="2">
    <citation type="journal article" date="2010" name="Nucleic Acids Res.">
        <title>BeetleBase in 2010: revisions to provide comprehensive genomic information for Tribolium castaneum.</title>
        <authorList>
            <person name="Kim H.S."/>
            <person name="Murphy T."/>
            <person name="Xia J."/>
            <person name="Caragea D."/>
            <person name="Park Y."/>
            <person name="Beeman R.W."/>
            <person name="Lorenzen M.D."/>
            <person name="Butcher S."/>
            <person name="Manak J.R."/>
            <person name="Brown S.J."/>
        </authorList>
    </citation>
    <scope>NUCLEOTIDE SEQUENCE [LARGE SCALE GENOMIC DNA]</scope>
    <source>
        <strain evidence="1 2">Georgia GA2</strain>
    </source>
</reference>
<keyword evidence="2" id="KW-1185">Reference proteome</keyword>
<organism evidence="1 2">
    <name type="scientific">Tribolium castaneum</name>
    <name type="common">Red flour beetle</name>
    <dbReference type="NCBI Taxonomy" id="7070"/>
    <lineage>
        <taxon>Eukaryota</taxon>
        <taxon>Metazoa</taxon>
        <taxon>Ecdysozoa</taxon>
        <taxon>Arthropoda</taxon>
        <taxon>Hexapoda</taxon>
        <taxon>Insecta</taxon>
        <taxon>Pterygota</taxon>
        <taxon>Neoptera</taxon>
        <taxon>Endopterygota</taxon>
        <taxon>Coleoptera</taxon>
        <taxon>Polyphaga</taxon>
        <taxon>Cucujiformia</taxon>
        <taxon>Tenebrionidae</taxon>
        <taxon>Tenebrionidae incertae sedis</taxon>
        <taxon>Tribolium</taxon>
    </lineage>
</organism>
<evidence type="ECO:0000313" key="2">
    <source>
        <dbReference type="Proteomes" id="UP000007266"/>
    </source>
</evidence>
<dbReference type="Proteomes" id="UP000007266">
    <property type="component" value="Unassembled WGS sequence"/>
</dbReference>
<proteinExistence type="predicted"/>